<evidence type="ECO:0000313" key="5">
    <source>
        <dbReference type="Proteomes" id="UP001152803"/>
    </source>
</evidence>
<feature type="compositionally biased region" description="Basic and acidic residues" evidence="3">
    <location>
        <begin position="85"/>
        <end position="96"/>
    </location>
</feature>
<dbReference type="Proteomes" id="UP001152803">
    <property type="component" value="Unassembled WGS sequence"/>
</dbReference>
<proteinExistence type="predicted"/>
<sequence length="182" mass="19883">MSTAVDLKTKEEKDAALDRRIEALRKKNEALMRRYQEIEEDKKKAEQEGIAVTTQRKPRPHDAEADRRRMEKDNFTVTVDLSKPAGEKRVINDRKPAAPRGGWGSEEGEGPRPQGEGPRPQGEGPRPQGESLPRRAGSGRLNRGMPRAGGPARQEGAPSRPGRATAGPSALGQRARGGARPE</sequence>
<gene>
    <name evidence="4" type="ORF">COCON_G00187160</name>
</gene>
<reference evidence="4" key="1">
    <citation type="journal article" date="2023" name="Science">
        <title>Genome structures resolve the early diversification of teleost fishes.</title>
        <authorList>
            <person name="Parey E."/>
            <person name="Louis A."/>
            <person name="Montfort J."/>
            <person name="Bouchez O."/>
            <person name="Roques C."/>
            <person name="Iampietro C."/>
            <person name="Lluch J."/>
            <person name="Castinel A."/>
            <person name="Donnadieu C."/>
            <person name="Desvignes T."/>
            <person name="Floi Bucao C."/>
            <person name="Jouanno E."/>
            <person name="Wen M."/>
            <person name="Mejri S."/>
            <person name="Dirks R."/>
            <person name="Jansen H."/>
            <person name="Henkel C."/>
            <person name="Chen W.J."/>
            <person name="Zahm M."/>
            <person name="Cabau C."/>
            <person name="Klopp C."/>
            <person name="Thompson A.W."/>
            <person name="Robinson-Rechavi M."/>
            <person name="Braasch I."/>
            <person name="Lecointre G."/>
            <person name="Bobe J."/>
            <person name="Postlethwait J.H."/>
            <person name="Berthelot C."/>
            <person name="Roest Crollius H."/>
            <person name="Guiguen Y."/>
        </authorList>
    </citation>
    <scope>NUCLEOTIDE SEQUENCE</scope>
    <source>
        <strain evidence="4">Concon-B</strain>
    </source>
</reference>
<protein>
    <recommendedName>
        <fullName evidence="6">Coiled-coil domain containing 9</fullName>
    </recommendedName>
</protein>
<evidence type="ECO:0000256" key="3">
    <source>
        <dbReference type="SAM" id="MobiDB-lite"/>
    </source>
</evidence>
<dbReference type="PANTHER" id="PTHR15635:SF11">
    <property type="entry name" value="COILED-COIL DOMAIN-CONTAINING PROTEIN 9"/>
    <property type="match status" value="1"/>
</dbReference>
<evidence type="ECO:0008006" key="6">
    <source>
        <dbReference type="Google" id="ProtNLM"/>
    </source>
</evidence>
<keyword evidence="1" id="KW-0597">Phosphoprotein</keyword>
<keyword evidence="5" id="KW-1185">Reference proteome</keyword>
<feature type="non-terminal residue" evidence="4">
    <location>
        <position position="1"/>
    </location>
</feature>
<dbReference type="InterPro" id="IPR029336">
    <property type="entry name" value="DUF4594"/>
</dbReference>
<evidence type="ECO:0000256" key="2">
    <source>
        <dbReference type="ARBA" id="ARBA00023054"/>
    </source>
</evidence>
<dbReference type="AlphaFoldDB" id="A0A9Q1HRL2"/>
<dbReference type="OrthoDB" id="10058133at2759"/>
<feature type="region of interest" description="Disordered" evidence="3">
    <location>
        <begin position="39"/>
        <end position="182"/>
    </location>
</feature>
<name>A0A9Q1HRL2_CONCO</name>
<keyword evidence="2" id="KW-0175">Coiled coil</keyword>
<dbReference type="PANTHER" id="PTHR15635">
    <property type="entry name" value="COILED-COIL DOMAIN CONTAINING PROTEIN 9"/>
    <property type="match status" value="1"/>
</dbReference>
<evidence type="ECO:0000313" key="4">
    <source>
        <dbReference type="EMBL" id="KAJ8256564.1"/>
    </source>
</evidence>
<evidence type="ECO:0000256" key="1">
    <source>
        <dbReference type="ARBA" id="ARBA00022553"/>
    </source>
</evidence>
<comment type="caution">
    <text evidence="4">The sequence shown here is derived from an EMBL/GenBank/DDBJ whole genome shotgun (WGS) entry which is preliminary data.</text>
</comment>
<organism evidence="4 5">
    <name type="scientific">Conger conger</name>
    <name type="common">Conger eel</name>
    <name type="synonym">Muraena conger</name>
    <dbReference type="NCBI Taxonomy" id="82655"/>
    <lineage>
        <taxon>Eukaryota</taxon>
        <taxon>Metazoa</taxon>
        <taxon>Chordata</taxon>
        <taxon>Craniata</taxon>
        <taxon>Vertebrata</taxon>
        <taxon>Euteleostomi</taxon>
        <taxon>Actinopterygii</taxon>
        <taxon>Neopterygii</taxon>
        <taxon>Teleostei</taxon>
        <taxon>Anguilliformes</taxon>
        <taxon>Congridae</taxon>
        <taxon>Conger</taxon>
    </lineage>
</organism>
<accession>A0A9Q1HRL2</accession>
<dbReference type="EMBL" id="JAFJMO010000014">
    <property type="protein sequence ID" value="KAJ8256564.1"/>
    <property type="molecule type" value="Genomic_DNA"/>
</dbReference>
<feature type="compositionally biased region" description="Low complexity" evidence="3">
    <location>
        <begin position="111"/>
        <end position="130"/>
    </location>
</feature>
<feature type="compositionally biased region" description="Basic and acidic residues" evidence="3">
    <location>
        <begin position="60"/>
        <end position="74"/>
    </location>
</feature>